<keyword evidence="4" id="KW-1185">Reference proteome</keyword>
<proteinExistence type="predicted"/>
<keyword evidence="2" id="KW-0812">Transmembrane</keyword>
<keyword evidence="2" id="KW-1133">Transmembrane helix</keyword>
<accession>A0ABS5TFI9</accession>
<evidence type="ECO:0000256" key="2">
    <source>
        <dbReference type="SAM" id="Phobius"/>
    </source>
</evidence>
<feature type="region of interest" description="Disordered" evidence="1">
    <location>
        <begin position="125"/>
        <end position="148"/>
    </location>
</feature>
<reference evidence="3 4" key="1">
    <citation type="submission" date="2021-05" db="EMBL/GenBank/DDBJ databases">
        <title>Kineosporia and Streptomyces sp. nov. two new marine actinobacteria isolated from Coral.</title>
        <authorList>
            <person name="Buangrab K."/>
            <person name="Sutthacheep M."/>
            <person name="Yeemin T."/>
            <person name="Harunari E."/>
            <person name="Igarashi Y."/>
            <person name="Kanchanasin P."/>
            <person name="Tanasupawat S."/>
            <person name="Phongsopitanun W."/>
        </authorList>
    </citation>
    <scope>NUCLEOTIDE SEQUENCE [LARGE SCALE GENOMIC DNA]</scope>
    <source>
        <strain evidence="3 4">J2-2</strain>
    </source>
</reference>
<organism evidence="3 4">
    <name type="scientific">Kineosporia corallincola</name>
    <dbReference type="NCBI Taxonomy" id="2835133"/>
    <lineage>
        <taxon>Bacteria</taxon>
        <taxon>Bacillati</taxon>
        <taxon>Actinomycetota</taxon>
        <taxon>Actinomycetes</taxon>
        <taxon>Kineosporiales</taxon>
        <taxon>Kineosporiaceae</taxon>
        <taxon>Kineosporia</taxon>
    </lineage>
</organism>
<dbReference type="RefSeq" id="WP_214155913.1">
    <property type="nucleotide sequence ID" value="NZ_JAHBAY010000004.1"/>
</dbReference>
<dbReference type="InterPro" id="IPR009937">
    <property type="entry name" value="Phage_holin_3_6"/>
</dbReference>
<keyword evidence="2" id="KW-0472">Membrane</keyword>
<feature type="transmembrane region" description="Helical" evidence="2">
    <location>
        <begin position="94"/>
        <end position="115"/>
    </location>
</feature>
<name>A0ABS5TFI9_9ACTN</name>
<evidence type="ECO:0000256" key="1">
    <source>
        <dbReference type="SAM" id="MobiDB-lite"/>
    </source>
</evidence>
<feature type="compositionally biased region" description="Low complexity" evidence="1">
    <location>
        <begin position="8"/>
        <end position="20"/>
    </location>
</feature>
<feature type="region of interest" description="Disordered" evidence="1">
    <location>
        <begin position="1"/>
        <end position="25"/>
    </location>
</feature>
<comment type="caution">
    <text evidence="3">The sequence shown here is derived from an EMBL/GenBank/DDBJ whole genome shotgun (WGS) entry which is preliminary data.</text>
</comment>
<feature type="transmembrane region" description="Helical" evidence="2">
    <location>
        <begin position="65"/>
        <end position="88"/>
    </location>
</feature>
<gene>
    <name evidence="3" type="ORF">KIH74_11815</name>
</gene>
<dbReference type="EMBL" id="JAHBAY010000004">
    <property type="protein sequence ID" value="MBT0769613.1"/>
    <property type="molecule type" value="Genomic_DNA"/>
</dbReference>
<protein>
    <submittedName>
        <fullName evidence="3">Phage holin family protein</fullName>
    </submittedName>
</protein>
<dbReference type="Pfam" id="PF07332">
    <property type="entry name" value="Phage_holin_3_6"/>
    <property type="match status" value="1"/>
</dbReference>
<feature type="compositionally biased region" description="Basic and acidic residues" evidence="1">
    <location>
        <begin position="134"/>
        <end position="148"/>
    </location>
</feature>
<evidence type="ECO:0000313" key="3">
    <source>
        <dbReference type="EMBL" id="MBT0769613.1"/>
    </source>
</evidence>
<dbReference type="Proteomes" id="UP001197247">
    <property type="component" value="Unassembled WGS sequence"/>
</dbReference>
<sequence>MSVTNERPAGATAAPGPVAADHQKSTPELVQDLTRLVPQLARQEVELAKAELAEKAKHAGVGAGAFGGAGLVALFGVGTLVAAAVIGLAEAVPAWASALIVAAVLLAVAGVMALVGRKQIQQATPPVPSQAVDSTKHDVEAVKESAHR</sequence>
<evidence type="ECO:0000313" key="4">
    <source>
        <dbReference type="Proteomes" id="UP001197247"/>
    </source>
</evidence>